<feature type="transmembrane region" description="Helical" evidence="6">
    <location>
        <begin position="100"/>
        <end position="121"/>
    </location>
</feature>
<feature type="transmembrane region" description="Helical" evidence="6">
    <location>
        <begin position="7"/>
        <end position="28"/>
    </location>
</feature>
<dbReference type="CDD" id="cd17394">
    <property type="entry name" value="MFS_FucP_like"/>
    <property type="match status" value="1"/>
</dbReference>
<keyword evidence="2" id="KW-1003">Cell membrane</keyword>
<feature type="transmembrane region" description="Helical" evidence="6">
    <location>
        <begin position="76"/>
        <end position="94"/>
    </location>
</feature>
<name>A0ABW5N8K0_9FLAO</name>
<comment type="subcellular location">
    <subcellularLocation>
        <location evidence="1">Cell inner membrane</location>
        <topology evidence="1">Multi-pass membrane protein</topology>
    </subcellularLocation>
</comment>
<keyword evidence="3 6" id="KW-0812">Transmembrane</keyword>
<evidence type="ECO:0000256" key="2">
    <source>
        <dbReference type="ARBA" id="ARBA00022475"/>
    </source>
</evidence>
<dbReference type="RefSeq" id="WP_378253310.1">
    <property type="nucleotide sequence ID" value="NZ_JBHSJV010000001.1"/>
</dbReference>
<dbReference type="InterPro" id="IPR020846">
    <property type="entry name" value="MFS_dom"/>
</dbReference>
<evidence type="ECO:0000259" key="7">
    <source>
        <dbReference type="PROSITE" id="PS50850"/>
    </source>
</evidence>
<evidence type="ECO:0000313" key="8">
    <source>
        <dbReference type="EMBL" id="MFD2591598.1"/>
    </source>
</evidence>
<dbReference type="InterPro" id="IPR050375">
    <property type="entry name" value="MFS_TsgA-like"/>
</dbReference>
<keyword evidence="5 6" id="KW-0472">Membrane</keyword>
<proteinExistence type="predicted"/>
<organism evidence="8 9">
    <name type="scientific">Aquimarina hainanensis</name>
    <dbReference type="NCBI Taxonomy" id="1578017"/>
    <lineage>
        <taxon>Bacteria</taxon>
        <taxon>Pseudomonadati</taxon>
        <taxon>Bacteroidota</taxon>
        <taxon>Flavobacteriia</taxon>
        <taxon>Flavobacteriales</taxon>
        <taxon>Flavobacteriaceae</taxon>
        <taxon>Aquimarina</taxon>
    </lineage>
</organism>
<accession>A0ABW5N8K0</accession>
<comment type="caution">
    <text evidence="8">The sequence shown here is derived from an EMBL/GenBank/DDBJ whole genome shotgun (WGS) entry which is preliminary data.</text>
</comment>
<feature type="transmembrane region" description="Helical" evidence="6">
    <location>
        <begin position="350"/>
        <end position="372"/>
    </location>
</feature>
<dbReference type="PANTHER" id="PTHR43702:SF3">
    <property type="entry name" value="PROTEIN TSGA"/>
    <property type="match status" value="1"/>
</dbReference>
<keyword evidence="4 6" id="KW-1133">Transmembrane helix</keyword>
<feature type="transmembrane region" description="Helical" evidence="6">
    <location>
        <begin position="142"/>
        <end position="161"/>
    </location>
</feature>
<protein>
    <submittedName>
        <fullName evidence="8">Sugar MFS transporter</fullName>
    </submittedName>
</protein>
<feature type="transmembrane region" description="Helical" evidence="6">
    <location>
        <begin position="194"/>
        <end position="214"/>
    </location>
</feature>
<gene>
    <name evidence="8" type="ORF">ACFSTE_12240</name>
</gene>
<feature type="transmembrane region" description="Helical" evidence="6">
    <location>
        <begin position="384"/>
        <end position="403"/>
    </location>
</feature>
<dbReference type="Proteomes" id="UP001597459">
    <property type="component" value="Unassembled WGS sequence"/>
</dbReference>
<dbReference type="SUPFAM" id="SSF103473">
    <property type="entry name" value="MFS general substrate transporter"/>
    <property type="match status" value="1"/>
</dbReference>
<feature type="domain" description="Major facilitator superfamily (MFS) profile" evidence="7">
    <location>
        <begin position="10"/>
        <end position="435"/>
    </location>
</feature>
<evidence type="ECO:0000256" key="1">
    <source>
        <dbReference type="ARBA" id="ARBA00004429"/>
    </source>
</evidence>
<evidence type="ECO:0000256" key="5">
    <source>
        <dbReference type="ARBA" id="ARBA00023136"/>
    </source>
</evidence>
<evidence type="ECO:0000256" key="3">
    <source>
        <dbReference type="ARBA" id="ARBA00022692"/>
    </source>
</evidence>
<feature type="transmembrane region" description="Helical" evidence="6">
    <location>
        <begin position="326"/>
        <end position="344"/>
    </location>
</feature>
<reference evidence="9" key="1">
    <citation type="journal article" date="2019" name="Int. J. Syst. Evol. Microbiol.">
        <title>The Global Catalogue of Microorganisms (GCM) 10K type strain sequencing project: providing services to taxonomists for standard genome sequencing and annotation.</title>
        <authorList>
            <consortium name="The Broad Institute Genomics Platform"/>
            <consortium name="The Broad Institute Genome Sequencing Center for Infectious Disease"/>
            <person name="Wu L."/>
            <person name="Ma J."/>
        </authorList>
    </citation>
    <scope>NUCLEOTIDE SEQUENCE [LARGE SCALE GENOMIC DNA]</scope>
    <source>
        <strain evidence="9">KCTC 42423</strain>
    </source>
</reference>
<feature type="transmembrane region" description="Helical" evidence="6">
    <location>
        <begin position="409"/>
        <end position="428"/>
    </location>
</feature>
<sequence length="436" mass="47263">MNTSKSYRSAFFTITSLFFLWGFITVLVDSLIPRLRDVFELSYFQAGLVQFAFFGAFFLLSIPAGFILSKIGYKKGIILGLSLMAIGCLLFYPAASYRAFSAFLLGYFTLASGITILQVAANPYVALLGTEEGAASRLNLSQAFNSLGTAIAPVVGAIFLLSDTVKSSEEIEMLSAADKEAYYISEASAVQMPFLFIVVFIALLVIAFAFIKLPKLIEDSPQGGYLTLIAQKPKILLGALGIFVYVGAEVAIGSYLVNYFMHMELVDTIKETPFMRFLSETLLGASLEKKDGKAIVGAFVVFYWSGAMIGRFVGAYLTKIIPPGKVLGIFATIAILMITLSISTSGLVSMWSILAVGLFNSIMFPTIFTLALDGLEDLKAQASGILCTAIVGGAIIPPIYGLLTDHIGFKTALLLIALCYGFILYYGWSKRHKETN</sequence>
<evidence type="ECO:0000313" key="9">
    <source>
        <dbReference type="Proteomes" id="UP001597459"/>
    </source>
</evidence>
<evidence type="ECO:0000256" key="4">
    <source>
        <dbReference type="ARBA" id="ARBA00022989"/>
    </source>
</evidence>
<feature type="transmembrane region" description="Helical" evidence="6">
    <location>
        <begin position="294"/>
        <end position="314"/>
    </location>
</feature>
<feature type="transmembrane region" description="Helical" evidence="6">
    <location>
        <begin position="235"/>
        <end position="257"/>
    </location>
</feature>
<dbReference type="PANTHER" id="PTHR43702">
    <property type="entry name" value="L-FUCOSE-PROTON SYMPORTER"/>
    <property type="match status" value="1"/>
</dbReference>
<dbReference type="PROSITE" id="PS50850">
    <property type="entry name" value="MFS"/>
    <property type="match status" value="1"/>
</dbReference>
<dbReference type="EMBL" id="JBHULX010000022">
    <property type="protein sequence ID" value="MFD2591598.1"/>
    <property type="molecule type" value="Genomic_DNA"/>
</dbReference>
<keyword evidence="9" id="KW-1185">Reference proteome</keyword>
<feature type="transmembrane region" description="Helical" evidence="6">
    <location>
        <begin position="48"/>
        <end position="69"/>
    </location>
</feature>
<dbReference type="InterPro" id="IPR036259">
    <property type="entry name" value="MFS_trans_sf"/>
</dbReference>
<dbReference type="Gene3D" id="1.20.1250.20">
    <property type="entry name" value="MFS general substrate transporter like domains"/>
    <property type="match status" value="2"/>
</dbReference>
<evidence type="ECO:0000256" key="6">
    <source>
        <dbReference type="SAM" id="Phobius"/>
    </source>
</evidence>
<dbReference type="Pfam" id="PF07690">
    <property type="entry name" value="MFS_1"/>
    <property type="match status" value="1"/>
</dbReference>
<dbReference type="InterPro" id="IPR011701">
    <property type="entry name" value="MFS"/>
</dbReference>